<dbReference type="GO" id="GO:0043190">
    <property type="term" value="C:ATP-binding cassette (ABC) transporter complex"/>
    <property type="evidence" value="ECO:0007669"/>
    <property type="project" value="TreeGrafter"/>
</dbReference>
<dbReference type="InterPro" id="IPR003593">
    <property type="entry name" value="AAA+_ATPase"/>
</dbReference>
<keyword evidence="7" id="KW-1185">Reference proteome</keyword>
<dbReference type="SUPFAM" id="SSF52540">
    <property type="entry name" value="P-loop containing nucleoside triphosphate hydrolases"/>
    <property type="match status" value="1"/>
</dbReference>
<dbReference type="InterPro" id="IPR017871">
    <property type="entry name" value="ABC_transporter-like_CS"/>
</dbReference>
<evidence type="ECO:0000256" key="4">
    <source>
        <dbReference type="SAM" id="Coils"/>
    </source>
</evidence>
<evidence type="ECO:0000256" key="3">
    <source>
        <dbReference type="ARBA" id="ARBA00022840"/>
    </source>
</evidence>
<dbReference type="SMART" id="SM00382">
    <property type="entry name" value="AAA"/>
    <property type="match status" value="1"/>
</dbReference>
<proteinExistence type="predicted"/>
<gene>
    <name evidence="6" type="primary">pglK</name>
    <name evidence="6" type="ORF">SNEC2469_LOCUS8440</name>
</gene>
<dbReference type="Proteomes" id="UP000601435">
    <property type="component" value="Unassembled WGS sequence"/>
</dbReference>
<keyword evidence="2" id="KW-0547">Nucleotide-binding</keyword>
<comment type="caution">
    <text evidence="6">The sequence shown here is derived from an EMBL/GenBank/DDBJ whole genome shotgun (WGS) entry which is preliminary data.</text>
</comment>
<feature type="domain" description="AAA+ ATPase" evidence="5">
    <location>
        <begin position="196"/>
        <end position="407"/>
    </location>
</feature>
<keyword evidence="4" id="KW-0175">Coiled coil</keyword>
<reference evidence="6" key="1">
    <citation type="submission" date="2021-02" db="EMBL/GenBank/DDBJ databases">
        <authorList>
            <person name="Dougan E. K."/>
            <person name="Rhodes N."/>
            <person name="Thang M."/>
            <person name="Chan C."/>
        </authorList>
    </citation>
    <scope>NUCLEOTIDE SEQUENCE</scope>
</reference>
<name>A0A812NUB2_9DINO</name>
<dbReference type="InterPro" id="IPR050095">
    <property type="entry name" value="ECF_ABC_transporter_ATP-bd"/>
</dbReference>
<protein>
    <submittedName>
        <fullName evidence="6">PglK protein</fullName>
    </submittedName>
</protein>
<feature type="coiled-coil region" evidence="4">
    <location>
        <begin position="11"/>
        <end position="38"/>
    </location>
</feature>
<sequence>MGLDFVRAKAFAHLTSRMEKLNREIQELASRRSNMEQHDTESAEILQRVGASSFAEVQWRLRARHLQDKFLRLQALRLFRGFVDTLYIQDFVAPGIEIAIAYLLQFQQITAVDIWVYTRVVEDAQNTLLVRFRREAALATVKTNVERLQALSKRLKNRTRLRCKVDSGASAMQVRNLSYSRGSQLQVRLGSVSLEAGKAYAVTGCNGCGKSTLFGLLAACGKHQPELPAGIDQLYFEDSFLAGVTLPSDEIAEIPQKLYCPLFTEPMAWMFGHHSLKAMRAEDLESLESQVQHFLAELDFRPSASAADIPIDLRAVKDDWYGKLSGGQRSKAELVRQIFLQKQCPQILLIDEALGPLDAQSKVLVQRKLKAFCNQSLILAIHHLDAHTHCVAPGGFFDDNLHFGKGEASVVGTCEVPKTE</sequence>
<dbReference type="GO" id="GO:0016887">
    <property type="term" value="F:ATP hydrolysis activity"/>
    <property type="evidence" value="ECO:0007669"/>
    <property type="project" value="InterPro"/>
</dbReference>
<dbReference type="PANTHER" id="PTHR43553">
    <property type="entry name" value="HEAVY METAL TRANSPORTER"/>
    <property type="match status" value="1"/>
</dbReference>
<keyword evidence="3" id="KW-0067">ATP-binding</keyword>
<evidence type="ECO:0000256" key="2">
    <source>
        <dbReference type="ARBA" id="ARBA00022741"/>
    </source>
</evidence>
<evidence type="ECO:0000256" key="1">
    <source>
        <dbReference type="ARBA" id="ARBA00022448"/>
    </source>
</evidence>
<evidence type="ECO:0000313" key="7">
    <source>
        <dbReference type="Proteomes" id="UP000601435"/>
    </source>
</evidence>
<dbReference type="Gene3D" id="3.40.50.300">
    <property type="entry name" value="P-loop containing nucleotide triphosphate hydrolases"/>
    <property type="match status" value="1"/>
</dbReference>
<dbReference type="EMBL" id="CAJNJA010013919">
    <property type="protein sequence ID" value="CAE7332150.1"/>
    <property type="molecule type" value="Genomic_DNA"/>
</dbReference>
<evidence type="ECO:0000313" key="6">
    <source>
        <dbReference type="EMBL" id="CAE7332150.1"/>
    </source>
</evidence>
<dbReference type="OrthoDB" id="420849at2759"/>
<dbReference type="PROSITE" id="PS00211">
    <property type="entry name" value="ABC_TRANSPORTER_1"/>
    <property type="match status" value="1"/>
</dbReference>
<dbReference type="Pfam" id="PF00005">
    <property type="entry name" value="ABC_tran"/>
    <property type="match status" value="1"/>
</dbReference>
<dbReference type="InterPro" id="IPR027417">
    <property type="entry name" value="P-loop_NTPase"/>
</dbReference>
<evidence type="ECO:0000259" key="5">
    <source>
        <dbReference type="SMART" id="SM00382"/>
    </source>
</evidence>
<accession>A0A812NUB2</accession>
<dbReference type="AlphaFoldDB" id="A0A812NUB2"/>
<keyword evidence="1" id="KW-0813">Transport</keyword>
<dbReference type="GO" id="GO:0005524">
    <property type="term" value="F:ATP binding"/>
    <property type="evidence" value="ECO:0007669"/>
    <property type="project" value="UniProtKB-KW"/>
</dbReference>
<dbReference type="GO" id="GO:0042626">
    <property type="term" value="F:ATPase-coupled transmembrane transporter activity"/>
    <property type="evidence" value="ECO:0007669"/>
    <property type="project" value="TreeGrafter"/>
</dbReference>
<organism evidence="6 7">
    <name type="scientific">Symbiodinium necroappetens</name>
    <dbReference type="NCBI Taxonomy" id="1628268"/>
    <lineage>
        <taxon>Eukaryota</taxon>
        <taxon>Sar</taxon>
        <taxon>Alveolata</taxon>
        <taxon>Dinophyceae</taxon>
        <taxon>Suessiales</taxon>
        <taxon>Symbiodiniaceae</taxon>
        <taxon>Symbiodinium</taxon>
    </lineage>
</organism>
<dbReference type="InterPro" id="IPR003439">
    <property type="entry name" value="ABC_transporter-like_ATP-bd"/>
</dbReference>